<dbReference type="PANTHER" id="PTHR14859">
    <property type="entry name" value="CALCOFLUOR WHITE HYPERSENSITIVE PROTEIN PRECURSOR"/>
    <property type="match status" value="1"/>
</dbReference>
<evidence type="ECO:0000259" key="1">
    <source>
        <dbReference type="Pfam" id="PF03372"/>
    </source>
</evidence>
<gene>
    <name evidence="2" type="ORF">H9931_09565</name>
</gene>
<dbReference type="InterPro" id="IPR036691">
    <property type="entry name" value="Endo/exonu/phosph_ase_sf"/>
</dbReference>
<dbReference type="GO" id="GO:0016020">
    <property type="term" value="C:membrane"/>
    <property type="evidence" value="ECO:0007669"/>
    <property type="project" value="GOC"/>
</dbReference>
<dbReference type="Proteomes" id="UP000823863">
    <property type="component" value="Unassembled WGS sequence"/>
</dbReference>
<evidence type="ECO:0000313" key="2">
    <source>
        <dbReference type="EMBL" id="HJC66946.1"/>
    </source>
</evidence>
<keyword evidence="2" id="KW-0540">Nuclease</keyword>
<accession>A0A9D2PUI0</accession>
<feature type="domain" description="Endonuclease/exonuclease/phosphatase" evidence="1">
    <location>
        <begin position="23"/>
        <end position="275"/>
    </location>
</feature>
<sequence length="289" mass="33013">MKLITLNSHSLIEENYEEKFHRFIQGILTERPDILALQEVNQNMAETEADPEELRETNFFSSPSSIPVRRDNHGLRCAKELARLGFPVHWTWISAKTGYDRFDEGLALISPFPVHSAESFYLTSSHSYGNWRTRKALLAAFETPWGLQYACNLHMGRWEDAEEPFSLQWQRLSSHLAPLEEQQIWLLGDFNAPAHRRNQSLDLILSQGWLDTCRLAGHPENEPADCTVEDGIDGWEDRALGRGMRIDYIFTNHPVSISSSRVIFHPEAYGTVSDHRAVAVEALLSHSSK</sequence>
<dbReference type="SUPFAM" id="SSF56219">
    <property type="entry name" value="DNase I-like"/>
    <property type="match status" value="1"/>
</dbReference>
<reference evidence="2" key="1">
    <citation type="journal article" date="2021" name="PeerJ">
        <title>Extensive microbial diversity within the chicken gut microbiome revealed by metagenomics and culture.</title>
        <authorList>
            <person name="Gilroy R."/>
            <person name="Ravi A."/>
            <person name="Getino M."/>
            <person name="Pursley I."/>
            <person name="Horton D.L."/>
            <person name="Alikhan N.F."/>
            <person name="Baker D."/>
            <person name="Gharbi K."/>
            <person name="Hall N."/>
            <person name="Watson M."/>
            <person name="Adriaenssens E.M."/>
            <person name="Foster-Nyarko E."/>
            <person name="Jarju S."/>
            <person name="Secka A."/>
            <person name="Antonio M."/>
            <person name="Oren A."/>
            <person name="Chaudhuri R.R."/>
            <person name="La Ragione R."/>
            <person name="Hildebrand F."/>
            <person name="Pallen M.J."/>
        </authorList>
    </citation>
    <scope>NUCLEOTIDE SEQUENCE</scope>
    <source>
        <strain evidence="2">CHK198-12963</strain>
    </source>
</reference>
<dbReference type="PANTHER" id="PTHR14859:SF1">
    <property type="entry name" value="PGAP2-INTERACTING PROTEIN"/>
    <property type="match status" value="1"/>
</dbReference>
<dbReference type="InterPro" id="IPR051916">
    <property type="entry name" value="GPI-anchor_lipid_remodeler"/>
</dbReference>
<protein>
    <submittedName>
        <fullName evidence="2">Endonuclease/exonuclease/phosphatase family protein</fullName>
    </submittedName>
</protein>
<keyword evidence="2" id="KW-0378">Hydrolase</keyword>
<name>A0A9D2PUI0_9FIRM</name>
<dbReference type="InterPro" id="IPR005135">
    <property type="entry name" value="Endo/exonuclease/phosphatase"/>
</dbReference>
<dbReference type="CDD" id="cd09079">
    <property type="entry name" value="RgfB-like"/>
    <property type="match status" value="1"/>
</dbReference>
<comment type="caution">
    <text evidence="2">The sequence shown here is derived from an EMBL/GenBank/DDBJ whole genome shotgun (WGS) entry which is preliminary data.</text>
</comment>
<dbReference type="Gene3D" id="3.60.10.10">
    <property type="entry name" value="Endonuclease/exonuclease/phosphatase"/>
    <property type="match status" value="1"/>
</dbReference>
<dbReference type="GO" id="GO:0006506">
    <property type="term" value="P:GPI anchor biosynthetic process"/>
    <property type="evidence" value="ECO:0007669"/>
    <property type="project" value="TreeGrafter"/>
</dbReference>
<dbReference type="EMBL" id="DWWB01000053">
    <property type="protein sequence ID" value="HJC66946.1"/>
    <property type="molecule type" value="Genomic_DNA"/>
</dbReference>
<keyword evidence="2" id="KW-0255">Endonuclease</keyword>
<evidence type="ECO:0000313" key="3">
    <source>
        <dbReference type="Proteomes" id="UP000823863"/>
    </source>
</evidence>
<dbReference type="Pfam" id="PF03372">
    <property type="entry name" value="Exo_endo_phos"/>
    <property type="match status" value="1"/>
</dbReference>
<dbReference type="AlphaFoldDB" id="A0A9D2PUI0"/>
<organism evidence="2 3">
    <name type="scientific">Candidatus Enterocloster excrementigallinarum</name>
    <dbReference type="NCBI Taxonomy" id="2838558"/>
    <lineage>
        <taxon>Bacteria</taxon>
        <taxon>Bacillati</taxon>
        <taxon>Bacillota</taxon>
        <taxon>Clostridia</taxon>
        <taxon>Lachnospirales</taxon>
        <taxon>Lachnospiraceae</taxon>
        <taxon>Enterocloster</taxon>
    </lineage>
</organism>
<dbReference type="GO" id="GO:0004519">
    <property type="term" value="F:endonuclease activity"/>
    <property type="evidence" value="ECO:0007669"/>
    <property type="project" value="UniProtKB-KW"/>
</dbReference>
<reference evidence="2" key="2">
    <citation type="submission" date="2021-04" db="EMBL/GenBank/DDBJ databases">
        <authorList>
            <person name="Gilroy R."/>
        </authorList>
    </citation>
    <scope>NUCLEOTIDE SEQUENCE</scope>
    <source>
        <strain evidence="2">CHK198-12963</strain>
    </source>
</reference>
<proteinExistence type="predicted"/>